<keyword evidence="11" id="KW-1185">Reference proteome</keyword>
<comment type="subcellular location">
    <subcellularLocation>
        <location evidence="8">Cytoplasm</location>
    </subcellularLocation>
</comment>
<gene>
    <name evidence="8 10" type="primary">cmk</name>
    <name evidence="10" type="ORF">ACCQ40_06030</name>
</gene>
<evidence type="ECO:0000256" key="3">
    <source>
        <dbReference type="ARBA" id="ARBA00022741"/>
    </source>
</evidence>
<dbReference type="NCBIfam" id="TIGR00017">
    <property type="entry name" value="cmk"/>
    <property type="match status" value="1"/>
</dbReference>
<dbReference type="Proteomes" id="UP001638015">
    <property type="component" value="Unassembled WGS sequence"/>
</dbReference>
<sequence length="217" mass="24649">MTYIIAIDGPSGSGKSTISNKLAQILNIEYLNTGAMYRAATFYFLENGLNQESKENEILSALDKINIDFIDNEIYLNGKNIENEIRTDLITKNVSWVSANGKVRERLVDMQRDIASKKSFVLDGRDIGTVVFPNAKYKFYLTANARQRAMRRFDQHESNLSVDEIEKAIIARDQYDSTREISPLKKAADAIEIDNSNLNIDQTIELILKNMDKEDVV</sequence>
<dbReference type="InterPro" id="IPR027417">
    <property type="entry name" value="P-loop_NTPase"/>
</dbReference>
<dbReference type="Gene3D" id="3.40.50.300">
    <property type="entry name" value="P-loop containing nucleotide triphosphate hydrolases"/>
    <property type="match status" value="1"/>
</dbReference>
<comment type="catalytic activity">
    <reaction evidence="7 8">
        <text>CMP + ATP = CDP + ADP</text>
        <dbReference type="Rhea" id="RHEA:11600"/>
        <dbReference type="ChEBI" id="CHEBI:30616"/>
        <dbReference type="ChEBI" id="CHEBI:58069"/>
        <dbReference type="ChEBI" id="CHEBI:60377"/>
        <dbReference type="ChEBI" id="CHEBI:456216"/>
        <dbReference type="EC" id="2.7.4.25"/>
    </reaction>
</comment>
<comment type="caution">
    <text evidence="10">The sequence shown here is derived from an EMBL/GenBank/DDBJ whole genome shotgun (WGS) entry which is preliminary data.</text>
</comment>
<dbReference type="EMBL" id="JBGMEH010000006">
    <property type="protein sequence ID" value="MFO3716343.1"/>
    <property type="molecule type" value="Genomic_DNA"/>
</dbReference>
<keyword evidence="2 8" id="KW-0808">Transferase</keyword>
<feature type="domain" description="Cytidylate kinase" evidence="9">
    <location>
        <begin position="5"/>
        <end position="211"/>
    </location>
</feature>
<keyword evidence="8" id="KW-0963">Cytoplasm</keyword>
<dbReference type="CDD" id="cd02020">
    <property type="entry name" value="CMPK"/>
    <property type="match status" value="1"/>
</dbReference>
<evidence type="ECO:0000256" key="6">
    <source>
        <dbReference type="ARBA" id="ARBA00047615"/>
    </source>
</evidence>
<keyword evidence="5 8" id="KW-0067">ATP-binding</keyword>
<evidence type="ECO:0000256" key="2">
    <source>
        <dbReference type="ARBA" id="ARBA00022679"/>
    </source>
</evidence>
<keyword evidence="3 8" id="KW-0547">Nucleotide-binding</keyword>
<dbReference type="PANTHER" id="PTHR21299:SF2">
    <property type="entry name" value="CYTIDYLATE KINASE"/>
    <property type="match status" value="1"/>
</dbReference>
<dbReference type="PANTHER" id="PTHR21299">
    <property type="entry name" value="CYTIDYLATE KINASE/PANTOATE-BETA-ALANINE LIGASE"/>
    <property type="match status" value="1"/>
</dbReference>
<comment type="similarity">
    <text evidence="1 8">Belongs to the cytidylate kinase family. Type 1 subfamily.</text>
</comment>
<evidence type="ECO:0000256" key="5">
    <source>
        <dbReference type="ARBA" id="ARBA00022840"/>
    </source>
</evidence>
<reference evidence="10 11" key="1">
    <citation type="journal article" date="2025" name="Anaerobe">
        <title>Description of Anaerococcus kampingiae sp. nov., Anaerococcus groningensis sp. nov., Anaerococcus martiniensis sp. nov., and Anaerococcus cruorum sp. nov., isolated from human clinical specimens.</title>
        <authorList>
            <person name="Boiten K.E."/>
            <person name="Meijer J."/>
            <person name="van Wezel E.M."/>
            <person name="Veloo A.C.M."/>
        </authorList>
    </citation>
    <scope>NUCLEOTIDE SEQUENCE [LARGE SCALE GENOMIC DNA]</scope>
    <source>
        <strain evidence="10 11">ENR1039</strain>
    </source>
</reference>
<evidence type="ECO:0000313" key="10">
    <source>
        <dbReference type="EMBL" id="MFO3716343.1"/>
    </source>
</evidence>
<keyword evidence="4 8" id="KW-0418">Kinase</keyword>
<dbReference type="Pfam" id="PF02224">
    <property type="entry name" value="Cytidylate_kin"/>
    <property type="match status" value="1"/>
</dbReference>
<dbReference type="GO" id="GO:0016301">
    <property type="term" value="F:kinase activity"/>
    <property type="evidence" value="ECO:0007669"/>
    <property type="project" value="UniProtKB-KW"/>
</dbReference>
<evidence type="ECO:0000313" key="11">
    <source>
        <dbReference type="Proteomes" id="UP001638015"/>
    </source>
</evidence>
<evidence type="ECO:0000256" key="8">
    <source>
        <dbReference type="HAMAP-Rule" id="MF_00238"/>
    </source>
</evidence>
<protein>
    <recommendedName>
        <fullName evidence="8">Cytidylate kinase</fullName>
        <shortName evidence="8">CK</shortName>
        <ecNumber evidence="8">2.7.4.25</ecNumber>
    </recommendedName>
    <alternativeName>
        <fullName evidence="8">Cytidine monophosphate kinase</fullName>
        <shortName evidence="8">CMP kinase</shortName>
    </alternativeName>
</protein>
<evidence type="ECO:0000259" key="9">
    <source>
        <dbReference type="Pfam" id="PF02224"/>
    </source>
</evidence>
<organism evidence="10 11">
    <name type="scientific">Anaerococcus cruorum</name>
    <dbReference type="NCBI Taxonomy" id="3115617"/>
    <lineage>
        <taxon>Bacteria</taxon>
        <taxon>Bacillati</taxon>
        <taxon>Bacillota</taxon>
        <taxon>Tissierellia</taxon>
        <taxon>Tissierellales</taxon>
        <taxon>Peptoniphilaceae</taxon>
        <taxon>Anaerococcus</taxon>
    </lineage>
</organism>
<evidence type="ECO:0000256" key="4">
    <source>
        <dbReference type="ARBA" id="ARBA00022777"/>
    </source>
</evidence>
<proteinExistence type="inferred from homology"/>
<dbReference type="InterPro" id="IPR011994">
    <property type="entry name" value="Cytidylate_kinase_dom"/>
</dbReference>
<dbReference type="RefSeq" id="WP_410033021.1">
    <property type="nucleotide sequence ID" value="NZ_JBGMEH010000006.1"/>
</dbReference>
<evidence type="ECO:0000256" key="1">
    <source>
        <dbReference type="ARBA" id="ARBA00009427"/>
    </source>
</evidence>
<dbReference type="InterPro" id="IPR003136">
    <property type="entry name" value="Cytidylate_kin"/>
</dbReference>
<evidence type="ECO:0000256" key="7">
    <source>
        <dbReference type="ARBA" id="ARBA00048478"/>
    </source>
</evidence>
<feature type="binding site" evidence="8">
    <location>
        <begin position="9"/>
        <end position="17"/>
    </location>
    <ligand>
        <name>ATP</name>
        <dbReference type="ChEBI" id="CHEBI:30616"/>
    </ligand>
</feature>
<dbReference type="SUPFAM" id="SSF52540">
    <property type="entry name" value="P-loop containing nucleoside triphosphate hydrolases"/>
    <property type="match status" value="1"/>
</dbReference>
<dbReference type="EC" id="2.7.4.25" evidence="8"/>
<comment type="catalytic activity">
    <reaction evidence="6 8">
        <text>dCMP + ATP = dCDP + ADP</text>
        <dbReference type="Rhea" id="RHEA:25094"/>
        <dbReference type="ChEBI" id="CHEBI:30616"/>
        <dbReference type="ChEBI" id="CHEBI:57566"/>
        <dbReference type="ChEBI" id="CHEBI:58593"/>
        <dbReference type="ChEBI" id="CHEBI:456216"/>
        <dbReference type="EC" id="2.7.4.25"/>
    </reaction>
</comment>
<name>A0ABW9MWU7_9FIRM</name>
<accession>A0ABW9MWU7</accession>
<dbReference type="HAMAP" id="MF_00238">
    <property type="entry name" value="Cytidyl_kinase_type1"/>
    <property type="match status" value="1"/>
</dbReference>